<gene>
    <name evidence="3" type="ORF">CTHT_0011260</name>
</gene>
<dbReference type="Pfam" id="PF16010">
    <property type="entry name" value="CDH-cyt"/>
    <property type="match status" value="1"/>
</dbReference>
<evidence type="ECO:0000259" key="2">
    <source>
        <dbReference type="SMART" id="SM00664"/>
    </source>
</evidence>
<feature type="chain" id="PRO_5003409174" description="DOMON domain-containing protein" evidence="1">
    <location>
        <begin position="22"/>
        <end position="217"/>
    </location>
</feature>
<name>G0S0U4_CHATD</name>
<proteinExistence type="predicted"/>
<dbReference type="GeneID" id="18255164"/>
<keyword evidence="4" id="KW-1185">Reference proteome</keyword>
<accession>G0S0U4</accession>
<dbReference type="CDD" id="cd09630">
    <property type="entry name" value="CDH_like_cytochrome"/>
    <property type="match status" value="1"/>
</dbReference>
<dbReference type="Gene3D" id="2.60.40.1210">
    <property type="entry name" value="Cellobiose dehydrogenase, cytochrome domain"/>
    <property type="match status" value="1"/>
</dbReference>
<dbReference type="AlphaFoldDB" id="G0S0U4"/>
<feature type="domain" description="DOMON" evidence="2">
    <location>
        <begin position="78"/>
        <end position="173"/>
    </location>
</feature>
<dbReference type="OMA" id="IYRIAQP"/>
<dbReference type="InterPro" id="IPR005018">
    <property type="entry name" value="DOMON_domain"/>
</dbReference>
<organism evidence="4">
    <name type="scientific">Chaetomium thermophilum (strain DSM 1495 / CBS 144.50 / IMI 039719)</name>
    <name type="common">Thermochaetoides thermophila</name>
    <dbReference type="NCBI Taxonomy" id="759272"/>
    <lineage>
        <taxon>Eukaryota</taxon>
        <taxon>Fungi</taxon>
        <taxon>Dikarya</taxon>
        <taxon>Ascomycota</taxon>
        <taxon>Pezizomycotina</taxon>
        <taxon>Sordariomycetes</taxon>
        <taxon>Sordariomycetidae</taxon>
        <taxon>Sordariales</taxon>
        <taxon>Chaetomiaceae</taxon>
        <taxon>Thermochaetoides</taxon>
    </lineage>
</organism>
<sequence>MLWKSWIALVAALLQPGKSAASAVFQDPDTGLTFTSDFILYKADGRGITYRIAIPDNAQNYVPYDAVVQLVVPNDVGWAGLAWGGSMPRNPLLVAWKNNNDVIISPRWANGHVSPQPYSGSEYTIIKGGTKSNSTHWQVTALCKGCTAWTVPDTGAQRWVLPGGSNRLAMAYSPNKPSNAASPTSSISIHEVHSYWTHDFARAKNPNFEATVQRLIA</sequence>
<reference evidence="3 4" key="1">
    <citation type="journal article" date="2011" name="Cell">
        <title>Insight into structure and assembly of the nuclear pore complex by utilizing the genome of a eukaryotic thermophile.</title>
        <authorList>
            <person name="Amlacher S."/>
            <person name="Sarges P."/>
            <person name="Flemming D."/>
            <person name="van Noort V."/>
            <person name="Kunze R."/>
            <person name="Devos D.P."/>
            <person name="Arumugam M."/>
            <person name="Bork P."/>
            <person name="Hurt E."/>
        </authorList>
    </citation>
    <scope>NUCLEOTIDE SEQUENCE [LARGE SCALE GENOMIC DNA]</scope>
    <source>
        <strain evidence="4">DSM 1495 / CBS 144.50 / IMI 039719</strain>
    </source>
</reference>
<keyword evidence="1" id="KW-0732">Signal</keyword>
<dbReference type="HOGENOM" id="CLU_081649_1_0_1"/>
<dbReference type="eggNOG" id="ENOG502SQ2W">
    <property type="taxonomic scope" value="Eukaryota"/>
</dbReference>
<dbReference type="SMART" id="SM00664">
    <property type="entry name" value="DoH"/>
    <property type="match status" value="1"/>
</dbReference>
<dbReference type="PANTHER" id="PTHR47797:SF5">
    <property type="entry name" value="CELLOBIOSE DEHYDROGENASE CYTOCHROME DOMAIN-CONTAINING PROTEIN"/>
    <property type="match status" value="1"/>
</dbReference>
<protein>
    <recommendedName>
        <fullName evidence="2">DOMON domain-containing protein</fullName>
    </recommendedName>
</protein>
<dbReference type="OrthoDB" id="413885at2759"/>
<dbReference type="EMBL" id="GL988039">
    <property type="protein sequence ID" value="EGS22654.1"/>
    <property type="molecule type" value="Genomic_DNA"/>
</dbReference>
<dbReference type="RefSeq" id="XP_006691646.1">
    <property type="nucleotide sequence ID" value="XM_006691583.1"/>
</dbReference>
<evidence type="ECO:0000313" key="3">
    <source>
        <dbReference type="EMBL" id="EGS22654.1"/>
    </source>
</evidence>
<dbReference type="InterPro" id="IPR015920">
    <property type="entry name" value="Cellobiose_DH-like_cyt"/>
</dbReference>
<dbReference type="Proteomes" id="UP000008066">
    <property type="component" value="Unassembled WGS sequence"/>
</dbReference>
<dbReference type="SUPFAM" id="SSF49344">
    <property type="entry name" value="CBD9-like"/>
    <property type="match status" value="1"/>
</dbReference>
<feature type="signal peptide" evidence="1">
    <location>
        <begin position="1"/>
        <end position="21"/>
    </location>
</feature>
<dbReference type="PANTHER" id="PTHR47797">
    <property type="entry name" value="DEHYDROGENASE, PUTATIVE (AFU_ORTHOLOGUE AFUA_8G05805)-RELATED"/>
    <property type="match status" value="1"/>
</dbReference>
<dbReference type="KEGG" id="cthr:CTHT_0011260"/>
<evidence type="ECO:0000313" key="4">
    <source>
        <dbReference type="Proteomes" id="UP000008066"/>
    </source>
</evidence>
<evidence type="ECO:0000256" key="1">
    <source>
        <dbReference type="SAM" id="SignalP"/>
    </source>
</evidence>